<feature type="region of interest" description="Disordered" evidence="1">
    <location>
        <begin position="1"/>
        <end position="22"/>
    </location>
</feature>
<comment type="caution">
    <text evidence="2">The sequence shown here is derived from an EMBL/GenBank/DDBJ whole genome shotgun (WGS) entry which is preliminary data.</text>
</comment>
<evidence type="ECO:0000313" key="3">
    <source>
        <dbReference type="Proteomes" id="UP001212841"/>
    </source>
</evidence>
<gene>
    <name evidence="2" type="ORF">HK097_011114</name>
</gene>
<sequence>MAQTPQVSINIGSPQVTPGKRRSSVRAAADIVVGGANMAVGASGWSLSMLGNLPGKTADVALHTKQTARNLVAGANDLAKSTGLVMDEWCAPMPEEDEFAPVVVSSASATQLSGQFNTLYQAIQQLGQELGRRIGRLESNVGLAYEMSMRVRLAEAAQSVFDLKPVAGAGHLLLSGRTYHYAACKDNFQQLFDILEDKYRPNWQQDGIPELVNPDQLEINLLVFAFNNSNRGVDMIIESPTDGKPSKARTGKSPNIILVGEVTMSKLQGDVLKKKLLQLERIILLLGIRYNIEPWSVRAFLHSMQPPPEESPDAYRTTILGDMQTNGTFTNSFSILASMAKAGHFVFLV</sequence>
<reference evidence="2" key="1">
    <citation type="submission" date="2020-05" db="EMBL/GenBank/DDBJ databases">
        <title>Phylogenomic resolution of chytrid fungi.</title>
        <authorList>
            <person name="Stajich J.E."/>
            <person name="Amses K."/>
            <person name="Simmons R."/>
            <person name="Seto K."/>
            <person name="Myers J."/>
            <person name="Bonds A."/>
            <person name="Quandt C.A."/>
            <person name="Barry K."/>
            <person name="Liu P."/>
            <person name="Grigoriev I."/>
            <person name="Longcore J.E."/>
            <person name="James T.Y."/>
        </authorList>
    </citation>
    <scope>NUCLEOTIDE SEQUENCE</scope>
    <source>
        <strain evidence="2">JEL0318</strain>
    </source>
</reference>
<evidence type="ECO:0000313" key="2">
    <source>
        <dbReference type="EMBL" id="KAJ3055231.1"/>
    </source>
</evidence>
<accession>A0AAD5SJV6</accession>
<proteinExistence type="predicted"/>
<feature type="compositionally biased region" description="Polar residues" evidence="1">
    <location>
        <begin position="1"/>
        <end position="16"/>
    </location>
</feature>
<dbReference type="EMBL" id="JADGJD010000089">
    <property type="protein sequence ID" value="KAJ3055231.1"/>
    <property type="molecule type" value="Genomic_DNA"/>
</dbReference>
<organism evidence="2 3">
    <name type="scientific">Rhizophlyctis rosea</name>
    <dbReference type="NCBI Taxonomy" id="64517"/>
    <lineage>
        <taxon>Eukaryota</taxon>
        <taxon>Fungi</taxon>
        <taxon>Fungi incertae sedis</taxon>
        <taxon>Chytridiomycota</taxon>
        <taxon>Chytridiomycota incertae sedis</taxon>
        <taxon>Chytridiomycetes</taxon>
        <taxon>Rhizophlyctidales</taxon>
        <taxon>Rhizophlyctidaceae</taxon>
        <taxon>Rhizophlyctis</taxon>
    </lineage>
</organism>
<protein>
    <submittedName>
        <fullName evidence="2">Uncharacterized protein</fullName>
    </submittedName>
</protein>
<dbReference type="Proteomes" id="UP001212841">
    <property type="component" value="Unassembled WGS sequence"/>
</dbReference>
<name>A0AAD5SJV6_9FUNG</name>
<evidence type="ECO:0000256" key="1">
    <source>
        <dbReference type="SAM" id="MobiDB-lite"/>
    </source>
</evidence>
<dbReference type="AlphaFoldDB" id="A0AAD5SJV6"/>
<keyword evidence="3" id="KW-1185">Reference proteome</keyword>